<gene>
    <name evidence="2" type="ORF">BLGHR1_17218</name>
</gene>
<feature type="signal peptide" evidence="1">
    <location>
        <begin position="1"/>
        <end position="21"/>
    </location>
</feature>
<dbReference type="EMBL" id="UNSH01000097">
    <property type="protein sequence ID" value="SZF06414.1"/>
    <property type="molecule type" value="Genomic_DNA"/>
</dbReference>
<feature type="chain" id="PRO_5016764298" evidence="1">
    <location>
        <begin position="22"/>
        <end position="124"/>
    </location>
</feature>
<evidence type="ECO:0000256" key="1">
    <source>
        <dbReference type="SAM" id="SignalP"/>
    </source>
</evidence>
<dbReference type="VEuPathDB" id="FungiDB:BLGHR1_17218"/>
<protein>
    <submittedName>
        <fullName evidence="2">Uncharacterized protein</fullName>
    </submittedName>
</protein>
<proteinExistence type="predicted"/>
<dbReference type="Proteomes" id="UP000275772">
    <property type="component" value="Unassembled WGS sequence"/>
</dbReference>
<keyword evidence="1" id="KW-0732">Signal</keyword>
<evidence type="ECO:0000313" key="2">
    <source>
        <dbReference type="EMBL" id="SZF06414.1"/>
    </source>
</evidence>
<sequence>MKLFSAALMAALSGLLSSATADNGRPQFFACRMGIHVHLSDIYRFEDVDYYKDAEPGDPEGPNGERYRARRLFKRTYGGSYGYILIQATDEYPFNRVFEDITGEWLPCSFHLLDSWSQYDRFKM</sequence>
<dbReference type="AlphaFoldDB" id="A0A383V1D5"/>
<reference evidence="2 3" key="1">
    <citation type="submission" date="2017-11" db="EMBL/GenBank/DDBJ databases">
        <authorList>
            <person name="Kracher B."/>
        </authorList>
    </citation>
    <scope>NUCLEOTIDE SEQUENCE [LARGE SCALE GENOMIC DNA]</scope>
    <source>
        <strain evidence="2 3">RACE1</strain>
    </source>
</reference>
<evidence type="ECO:0000313" key="3">
    <source>
        <dbReference type="Proteomes" id="UP000275772"/>
    </source>
</evidence>
<accession>A0A383V1D5</accession>
<name>A0A383V1D5_BLUHO</name>
<organism evidence="2 3">
    <name type="scientific">Blumeria hordei</name>
    <name type="common">Barley powdery mildew</name>
    <name type="synonym">Blumeria graminis f. sp. hordei</name>
    <dbReference type="NCBI Taxonomy" id="2867405"/>
    <lineage>
        <taxon>Eukaryota</taxon>
        <taxon>Fungi</taxon>
        <taxon>Dikarya</taxon>
        <taxon>Ascomycota</taxon>
        <taxon>Pezizomycotina</taxon>
        <taxon>Leotiomycetes</taxon>
        <taxon>Erysiphales</taxon>
        <taxon>Erysiphaceae</taxon>
        <taxon>Blumeria</taxon>
    </lineage>
</organism>